<dbReference type="Pfam" id="PF05834">
    <property type="entry name" value="Lycopene_cycl"/>
    <property type="match status" value="1"/>
</dbReference>
<dbReference type="AlphaFoldDB" id="A0A917E8I8"/>
<proteinExistence type="predicted"/>
<dbReference type="EMBL" id="BMGL01000005">
    <property type="protein sequence ID" value="GGE11229.1"/>
    <property type="molecule type" value="Genomic_DNA"/>
</dbReference>
<keyword evidence="2" id="KW-1185">Reference proteome</keyword>
<name>A0A917E8I8_9FLAO</name>
<dbReference type="RefSeq" id="WP_188405790.1">
    <property type="nucleotide sequence ID" value="NZ_BMGL01000005.1"/>
</dbReference>
<dbReference type="InterPro" id="IPR036188">
    <property type="entry name" value="FAD/NAD-bd_sf"/>
</dbReference>
<dbReference type="Gene3D" id="3.50.50.60">
    <property type="entry name" value="FAD/NAD(P)-binding domain"/>
    <property type="match status" value="1"/>
</dbReference>
<sequence>MSISKFNIAIVGGGVSGLHLALALNQDSYFKDYSIVLFEKSPKNENDKTWSFWEEGNGNWDKLISKQWKTAKIFAQNKEVNLTLAPYTYKMLRSIDFYNYAYTALSRAKHIKIIYEEIIDLKEKSNSVNIQTASVEYEADLVFNSKLPNFEELQKEADYTLLQHFKGWFIETKEDVFNPDEFSMMDYRFKDRNSTSFMYVLPTHTNKALVEFTYFTPELVSKSHYDSFLKKYIQQHLKVKDFKILEQEYGIIPMTTYPFAKNNTKNIIHIGTAGGWVKASSGYSFKIAEKKANQITLNLKQNLPATQYLFQKKYSHYDSLFLDVLYHNNSLGEKVFYKLYAKNKTKTLLRFLDEESSFTEDLSIISSLTSFKFIRAFFKHISKF</sequence>
<dbReference type="SUPFAM" id="SSF51905">
    <property type="entry name" value="FAD/NAD(P)-binding domain"/>
    <property type="match status" value="1"/>
</dbReference>
<accession>A0A917E8I8</accession>
<evidence type="ECO:0000313" key="2">
    <source>
        <dbReference type="Proteomes" id="UP000599688"/>
    </source>
</evidence>
<protein>
    <submittedName>
        <fullName evidence="1">Lycopene cyclase</fullName>
    </submittedName>
</protein>
<comment type="caution">
    <text evidence="1">The sequence shown here is derived from an EMBL/GenBank/DDBJ whole genome shotgun (WGS) entry which is preliminary data.</text>
</comment>
<gene>
    <name evidence="1" type="primary">crtY</name>
    <name evidence="1" type="ORF">GCM10010831_10870</name>
</gene>
<evidence type="ECO:0000313" key="1">
    <source>
        <dbReference type="EMBL" id="GGE11229.1"/>
    </source>
</evidence>
<reference evidence="1 2" key="1">
    <citation type="journal article" date="2014" name="Int. J. Syst. Evol. Microbiol.">
        <title>Complete genome sequence of Corynebacterium casei LMG S-19264T (=DSM 44701T), isolated from a smear-ripened cheese.</title>
        <authorList>
            <consortium name="US DOE Joint Genome Institute (JGI-PGF)"/>
            <person name="Walter F."/>
            <person name="Albersmeier A."/>
            <person name="Kalinowski J."/>
            <person name="Ruckert C."/>
        </authorList>
    </citation>
    <scope>NUCLEOTIDE SEQUENCE [LARGE SCALE GENOMIC DNA]</scope>
    <source>
        <strain evidence="1 2">CGMCC 1.12925</strain>
    </source>
</reference>
<dbReference type="Proteomes" id="UP000599688">
    <property type="component" value="Unassembled WGS sequence"/>
</dbReference>
<organism evidence="1 2">
    <name type="scientific">Psychroflexus salis</name>
    <dbReference type="NCBI Taxonomy" id="1526574"/>
    <lineage>
        <taxon>Bacteria</taxon>
        <taxon>Pseudomonadati</taxon>
        <taxon>Bacteroidota</taxon>
        <taxon>Flavobacteriia</taxon>
        <taxon>Flavobacteriales</taxon>
        <taxon>Flavobacteriaceae</taxon>
        <taxon>Psychroflexus</taxon>
    </lineage>
</organism>